<evidence type="ECO:0000259" key="6">
    <source>
        <dbReference type="Pfam" id="PF10531"/>
    </source>
</evidence>
<dbReference type="GO" id="GO:0015159">
    <property type="term" value="F:polysaccharide transmembrane transporter activity"/>
    <property type="evidence" value="ECO:0007669"/>
    <property type="project" value="InterPro"/>
</dbReference>
<dbReference type="OrthoDB" id="9808948at2"/>
<dbReference type="Pfam" id="PF10531">
    <property type="entry name" value="SLBB"/>
    <property type="match status" value="6"/>
</dbReference>
<dbReference type="RefSeq" id="WP_090991775.1">
    <property type="nucleotide sequence ID" value="NZ_FOPP01000001.1"/>
</dbReference>
<evidence type="ECO:0000256" key="4">
    <source>
        <dbReference type="SAM" id="SignalP"/>
    </source>
</evidence>
<dbReference type="Gene3D" id="3.30.1950.10">
    <property type="entry name" value="wza like domain"/>
    <property type="match status" value="1"/>
</dbReference>
<dbReference type="InterPro" id="IPR049712">
    <property type="entry name" value="Poly_export"/>
</dbReference>
<evidence type="ECO:0000256" key="1">
    <source>
        <dbReference type="ARBA" id="ARBA00022729"/>
    </source>
</evidence>
<dbReference type="InterPro" id="IPR019554">
    <property type="entry name" value="Soluble_ligand-bd"/>
</dbReference>
<feature type="domain" description="Polysaccharide export protein N-terminal" evidence="5">
    <location>
        <begin position="167"/>
        <end position="231"/>
    </location>
</feature>
<organism evidence="7 8">
    <name type="scientific">Pedobacter insulae</name>
    <dbReference type="NCBI Taxonomy" id="414048"/>
    <lineage>
        <taxon>Bacteria</taxon>
        <taxon>Pseudomonadati</taxon>
        <taxon>Bacteroidota</taxon>
        <taxon>Sphingobacteriia</taxon>
        <taxon>Sphingobacteriales</taxon>
        <taxon>Sphingobacteriaceae</taxon>
        <taxon>Pedobacter</taxon>
    </lineage>
</organism>
<dbReference type="EMBL" id="FOPP01000001">
    <property type="protein sequence ID" value="SFG62071.1"/>
    <property type="molecule type" value="Genomic_DNA"/>
</dbReference>
<dbReference type="AlphaFoldDB" id="A0A1I2TIB3"/>
<dbReference type="STRING" id="414048.SAMN04489864_101294"/>
<feature type="domain" description="Soluble ligand binding" evidence="6">
    <location>
        <begin position="336"/>
        <end position="380"/>
    </location>
</feature>
<feature type="chain" id="PRO_5011618262" evidence="4">
    <location>
        <begin position="24"/>
        <end position="842"/>
    </location>
</feature>
<keyword evidence="3" id="KW-0472">Membrane</keyword>
<dbReference type="Gene3D" id="3.10.560.10">
    <property type="entry name" value="Outer membrane lipoprotein wza domain like"/>
    <property type="match status" value="6"/>
</dbReference>
<feature type="signal peptide" evidence="4">
    <location>
        <begin position="1"/>
        <end position="23"/>
    </location>
</feature>
<keyword evidence="1 4" id="KW-0732">Signal</keyword>
<dbReference type="PANTHER" id="PTHR33619:SF3">
    <property type="entry name" value="POLYSACCHARIDE EXPORT PROTEIN GFCE-RELATED"/>
    <property type="match status" value="1"/>
</dbReference>
<feature type="transmembrane region" description="Helical" evidence="3">
    <location>
        <begin position="822"/>
        <end position="841"/>
    </location>
</feature>
<evidence type="ECO:0000256" key="3">
    <source>
        <dbReference type="SAM" id="Phobius"/>
    </source>
</evidence>
<proteinExistence type="predicted"/>
<gene>
    <name evidence="7" type="ORF">SAMN04489864_101294</name>
</gene>
<name>A0A1I2TIB3_9SPHI</name>
<feature type="domain" description="Soluble ligand binding" evidence="6">
    <location>
        <begin position="737"/>
        <end position="779"/>
    </location>
</feature>
<keyword evidence="3" id="KW-1133">Transmembrane helix</keyword>
<accession>A0A1I2TIB3</accession>
<protein>
    <submittedName>
        <fullName evidence="7">Protein involved in polysaccharide export, contains SLBB domain of the beta-grasp fold</fullName>
    </submittedName>
</protein>
<evidence type="ECO:0000256" key="2">
    <source>
        <dbReference type="SAM" id="MobiDB-lite"/>
    </source>
</evidence>
<dbReference type="Proteomes" id="UP000199666">
    <property type="component" value="Unassembled WGS sequence"/>
</dbReference>
<evidence type="ECO:0000259" key="5">
    <source>
        <dbReference type="Pfam" id="PF02563"/>
    </source>
</evidence>
<keyword evidence="3" id="KW-0812">Transmembrane</keyword>
<reference evidence="7 8" key="1">
    <citation type="submission" date="2016-10" db="EMBL/GenBank/DDBJ databases">
        <authorList>
            <person name="de Groot N.N."/>
        </authorList>
    </citation>
    <scope>NUCLEOTIDE SEQUENCE [LARGE SCALE GENOMIC DNA]</scope>
    <source>
        <strain evidence="7 8">DSM 18684</strain>
    </source>
</reference>
<dbReference type="PANTHER" id="PTHR33619">
    <property type="entry name" value="POLYSACCHARIDE EXPORT PROTEIN GFCE-RELATED"/>
    <property type="match status" value="1"/>
</dbReference>
<evidence type="ECO:0000313" key="7">
    <source>
        <dbReference type="EMBL" id="SFG62071.1"/>
    </source>
</evidence>
<feature type="domain" description="Soluble ligand binding" evidence="6">
    <location>
        <begin position="419"/>
        <end position="454"/>
    </location>
</feature>
<feature type="domain" description="Soluble ligand binding" evidence="6">
    <location>
        <begin position="253"/>
        <end position="297"/>
    </location>
</feature>
<sequence length="842" mass="94185">MKFKRIYLLLCFFTLLFATPVLAQTNYADVKVDDLTDTQIRQLIQRAESIGFDDAQLEQMAAAQGMKDSEIRKLRLRVEKIRKLDGDKTKPNSDFKDLKTADRSRTYQDKPGDTTKKKDKDFEQYSPKEELRLQMQELFEGLKPKIFGADLFKNGEITFEPNLRMATPRSYIIGPDDELLIDLTGDNEKDYQLKVSPDGTIRMEYVGLIAVGGLSVEQAAAKIKRAMTPTYPAMRSGRTNVAVNLGNIRSIKVVLTGAIVKPGTYTLPSLATVFNALYASGGPSENGSFRNIQVIRNNQVVSTIDTYDFLLNGIQKGNIRLQDQDVIHIPVYQTRVEVAGEVKRFALYETVTGETFADVLKFAGGFSSEAYRAKVKVLQNTATERKIIDIDANAFNQYKPSNGDKFVVEPILDRFENRVEITGAVFRPGQFELDKGLTLKQLIQKAEGLTEDAFLYRGYINRLNPDNSPALISFDVSKILDGSATDIPLQREDKVTISSIFDLRDEYKVSIQGEVREPGDYDFANQMKLEDLIQMAGGFKEGATPSRVEVSRRIKNSDANSASARTAEIFIINVDQNLKLLDQKFTLEPFDIVSIRNAEGYTVQRQVKIEGEVLSPGPYTISRKDERISDIIKRAGGLTSLAYADGASLKRPGTEKSNPTNKNAIDNKEEEDKKILNLKRVQQAGVKDTLSIEKEKELIQSDLVGIDLTKILKKPKGDWDLIVEDGDVIRVPKMLQIVKITGEVLNPNSIIFKPGRNLKQYINGAGGFTTNALKKNVYIKYANGSAEAAKRFLFFNNYPKIKPGAEIFVPKRAEREPMTTQGWIAISTGLASMAAIIITLFR</sequence>
<evidence type="ECO:0000313" key="8">
    <source>
        <dbReference type="Proteomes" id="UP000199666"/>
    </source>
</evidence>
<dbReference type="Pfam" id="PF02563">
    <property type="entry name" value="Poly_export"/>
    <property type="match status" value="1"/>
</dbReference>
<feature type="domain" description="Soluble ligand binding" evidence="6">
    <location>
        <begin position="508"/>
        <end position="555"/>
    </location>
</feature>
<keyword evidence="8" id="KW-1185">Reference proteome</keyword>
<feature type="domain" description="Soluble ligand binding" evidence="6">
    <location>
        <begin position="607"/>
        <end position="652"/>
    </location>
</feature>
<feature type="region of interest" description="Disordered" evidence="2">
    <location>
        <begin position="87"/>
        <end position="127"/>
    </location>
</feature>
<dbReference type="InterPro" id="IPR003715">
    <property type="entry name" value="Poly_export_N"/>
</dbReference>